<feature type="compositionally biased region" description="Low complexity" evidence="1">
    <location>
        <begin position="361"/>
        <end position="375"/>
    </location>
</feature>
<feature type="compositionally biased region" description="Low complexity" evidence="1">
    <location>
        <begin position="62"/>
        <end position="73"/>
    </location>
</feature>
<name>A0A7T8GSE9_CALRO</name>
<proteinExistence type="predicted"/>
<feature type="region of interest" description="Disordered" evidence="1">
    <location>
        <begin position="1"/>
        <end position="75"/>
    </location>
</feature>
<evidence type="ECO:0000313" key="3">
    <source>
        <dbReference type="Proteomes" id="UP000595437"/>
    </source>
</evidence>
<feature type="non-terminal residue" evidence="2">
    <location>
        <position position="1"/>
    </location>
</feature>
<organism evidence="2 3">
    <name type="scientific">Caligus rogercresseyi</name>
    <name type="common">Sea louse</name>
    <dbReference type="NCBI Taxonomy" id="217165"/>
    <lineage>
        <taxon>Eukaryota</taxon>
        <taxon>Metazoa</taxon>
        <taxon>Ecdysozoa</taxon>
        <taxon>Arthropoda</taxon>
        <taxon>Crustacea</taxon>
        <taxon>Multicrustacea</taxon>
        <taxon>Hexanauplia</taxon>
        <taxon>Copepoda</taxon>
        <taxon>Siphonostomatoida</taxon>
        <taxon>Caligidae</taxon>
        <taxon>Caligus</taxon>
    </lineage>
</organism>
<feature type="region of interest" description="Disordered" evidence="1">
    <location>
        <begin position="355"/>
        <end position="388"/>
    </location>
</feature>
<feature type="compositionally biased region" description="Basic and acidic residues" evidence="1">
    <location>
        <begin position="11"/>
        <end position="22"/>
    </location>
</feature>
<sequence length="476" mass="50778">MNDFAMARSNEMQRRPDSRESVAARSVSPRYTTSNRDHSPQQRMPLTDPRAALAPDRRVPYSAPSSAATSSSSIHRVIPDIRGDPKADIVSLTTASSRSNSGSPAVIDYRNETGSSRRVAERHRAISAAMQAAAYPPPGYPPIYMTPDGNSVSSAAHIDYYRGHPEVTISKTSPRLVSTVYNDQNPLNSLVDVAVKQPKLPDPKLLEHAAGGSKDGGKSAVSAAVAALHQQQTRIVAAAMQQKFGDRCYLPSGNQQLEAALAAVAAASNSSTCLGGSSSKGPTAEQKHLYKSLMHNSEYAASNHKAPTAASLTPHKIIETIIHQQQEYNQQQFMGASGGGAPKYRRSPALDLDKGFKAARRSPSTATTSASAMSALKPEANNPPDDRHDEYMWRQRLAPDERQITHASLPRVDLGQGPWGGVGACPMEYVNNKIVEEMKKNSEAAAAAAVMASAASMAPPSAAKQQTPQLLLGGKP</sequence>
<feature type="compositionally biased region" description="Low complexity" evidence="1">
    <location>
        <begin position="450"/>
        <end position="463"/>
    </location>
</feature>
<dbReference type="EMBL" id="CP045905">
    <property type="protein sequence ID" value="QQP36937.1"/>
    <property type="molecule type" value="Genomic_DNA"/>
</dbReference>
<reference evidence="3" key="1">
    <citation type="submission" date="2021-01" db="EMBL/GenBank/DDBJ databases">
        <title>Caligus Genome Assembly.</title>
        <authorList>
            <person name="Gallardo-Escarate C."/>
        </authorList>
    </citation>
    <scope>NUCLEOTIDE SEQUENCE [LARGE SCALE GENOMIC DNA]</scope>
</reference>
<gene>
    <name evidence="2" type="ORF">FKW44_022185</name>
</gene>
<dbReference type="OrthoDB" id="10258692at2759"/>
<feature type="region of interest" description="Disordered" evidence="1">
    <location>
        <begin position="450"/>
        <end position="476"/>
    </location>
</feature>
<keyword evidence="3" id="KW-1185">Reference proteome</keyword>
<dbReference type="Proteomes" id="UP000595437">
    <property type="component" value="Chromosome 16"/>
</dbReference>
<evidence type="ECO:0000313" key="2">
    <source>
        <dbReference type="EMBL" id="QQP36937.1"/>
    </source>
</evidence>
<evidence type="ECO:0000256" key="1">
    <source>
        <dbReference type="SAM" id="MobiDB-lite"/>
    </source>
</evidence>
<accession>A0A7T8GSE9</accession>
<protein>
    <submittedName>
        <fullName evidence="2">Uncharacterized protein</fullName>
    </submittedName>
</protein>
<dbReference type="AlphaFoldDB" id="A0A7T8GSE9"/>